<gene>
    <name evidence="10" type="ORF">Lsed01_01164</name>
</gene>
<dbReference type="RefSeq" id="WP_286216316.1">
    <property type="nucleotide sequence ID" value="NZ_AP027736.1"/>
</dbReference>
<reference evidence="10 11" key="1">
    <citation type="submission" date="2024-02" db="EMBL/GenBank/DDBJ databases">
        <title>Lysinimicrobium sediminis NBRC 112286.</title>
        <authorList>
            <person name="Ichikawa N."/>
            <person name="Katano-Makiyama Y."/>
            <person name="Hidaka K."/>
        </authorList>
    </citation>
    <scope>NUCLEOTIDE SEQUENCE [LARGE SCALE GENOMIC DNA]</scope>
    <source>
        <strain evidence="10 11">NBRC 112286</strain>
    </source>
</reference>
<protein>
    <recommendedName>
        <fullName evidence="3">Cell wall synthesis protein Wag31</fullName>
    </recommendedName>
    <alternativeName>
        <fullName evidence="8">Antigen 84</fullName>
    </alternativeName>
</protein>
<evidence type="ECO:0000313" key="11">
    <source>
        <dbReference type="Proteomes" id="UP001426770"/>
    </source>
</evidence>
<accession>A0ABP9WJC9</accession>
<evidence type="ECO:0000256" key="1">
    <source>
        <dbReference type="ARBA" id="ARBA00004496"/>
    </source>
</evidence>
<evidence type="ECO:0000313" key="10">
    <source>
        <dbReference type="EMBL" id="GAA5518731.1"/>
    </source>
</evidence>
<feature type="region of interest" description="Disordered" evidence="9">
    <location>
        <begin position="192"/>
        <end position="326"/>
    </location>
</feature>
<evidence type="ECO:0000256" key="5">
    <source>
        <dbReference type="ARBA" id="ARBA00022618"/>
    </source>
</evidence>
<dbReference type="InterPro" id="IPR019933">
    <property type="entry name" value="DivIVA_domain"/>
</dbReference>
<evidence type="ECO:0000256" key="2">
    <source>
        <dbReference type="ARBA" id="ARBA00009008"/>
    </source>
</evidence>
<dbReference type="Pfam" id="PF05103">
    <property type="entry name" value="DivIVA"/>
    <property type="match status" value="1"/>
</dbReference>
<keyword evidence="5" id="KW-0132">Cell division</keyword>
<dbReference type="EMBL" id="BAABRR010000005">
    <property type="protein sequence ID" value="GAA5518731.1"/>
    <property type="molecule type" value="Genomic_DNA"/>
</dbReference>
<feature type="compositionally biased region" description="Acidic residues" evidence="9">
    <location>
        <begin position="262"/>
        <end position="273"/>
    </location>
</feature>
<comment type="subcellular location">
    <subcellularLocation>
        <location evidence="1">Cytoplasm</location>
    </subcellularLocation>
</comment>
<dbReference type="PANTHER" id="PTHR35794:SF2">
    <property type="entry name" value="CELL DIVISION PROTEIN DIVIVA"/>
    <property type="match status" value="1"/>
</dbReference>
<evidence type="ECO:0000256" key="6">
    <source>
        <dbReference type="ARBA" id="ARBA00023054"/>
    </source>
</evidence>
<dbReference type="NCBIfam" id="TIGR03544">
    <property type="entry name" value="DivI1A_domain"/>
    <property type="match status" value="1"/>
</dbReference>
<proteinExistence type="inferred from homology"/>
<feature type="compositionally biased region" description="Basic and acidic residues" evidence="9">
    <location>
        <begin position="317"/>
        <end position="326"/>
    </location>
</feature>
<dbReference type="InterPro" id="IPR007793">
    <property type="entry name" value="DivIVA_fam"/>
</dbReference>
<dbReference type="Gene3D" id="6.10.250.660">
    <property type="match status" value="1"/>
</dbReference>
<sequence>MSMLTAEDVLNKAFSKTKYREGFDQDEVDDFLDEVAATISQLTAERDELAARLQEGGGAPAPATEASPDTGLLQAATDPNPPTPTGMLAMAQKLHDEYVEAGEAEKERLVEEGKAKAESIVERAEQDAKARMDQLSSERSLLETKIDDLRRFERDYRARLKSYLSNLLGDLDHAEGTAPAPVATFVGEELLDGSDSAETPEPEAAAPVWGAQAHEAVSEDDSEPQAATEHEDQAPVWGAAPQASDASDDESHDESHDGSHDETEDAAQEDAEPEQQAPAAPFAPVTGVTPTLAEPAYQPQSTQFGTPYAPQNPWAKPAEDEGDQRA</sequence>
<comment type="caution">
    <text evidence="10">The sequence shown here is derived from an EMBL/GenBank/DDBJ whole genome shotgun (WGS) entry which is preliminary data.</text>
</comment>
<evidence type="ECO:0000256" key="9">
    <source>
        <dbReference type="SAM" id="MobiDB-lite"/>
    </source>
</evidence>
<keyword evidence="7" id="KW-0131">Cell cycle</keyword>
<evidence type="ECO:0000256" key="8">
    <source>
        <dbReference type="ARBA" id="ARBA00031737"/>
    </source>
</evidence>
<evidence type="ECO:0000256" key="4">
    <source>
        <dbReference type="ARBA" id="ARBA00022490"/>
    </source>
</evidence>
<dbReference type="Proteomes" id="UP001426770">
    <property type="component" value="Unassembled WGS sequence"/>
</dbReference>
<keyword evidence="11" id="KW-1185">Reference proteome</keyword>
<feature type="compositionally biased region" description="Low complexity" evidence="9">
    <location>
        <begin position="197"/>
        <end position="207"/>
    </location>
</feature>
<evidence type="ECO:0000256" key="3">
    <source>
        <dbReference type="ARBA" id="ARBA00018787"/>
    </source>
</evidence>
<organism evidence="10 11">
    <name type="scientific">Demequina sediminis</name>
    <dbReference type="NCBI Taxonomy" id="1930058"/>
    <lineage>
        <taxon>Bacteria</taxon>
        <taxon>Bacillati</taxon>
        <taxon>Actinomycetota</taxon>
        <taxon>Actinomycetes</taxon>
        <taxon>Micrococcales</taxon>
        <taxon>Demequinaceae</taxon>
        <taxon>Demequina</taxon>
    </lineage>
</organism>
<keyword evidence="4" id="KW-0963">Cytoplasm</keyword>
<evidence type="ECO:0000256" key="7">
    <source>
        <dbReference type="ARBA" id="ARBA00023306"/>
    </source>
</evidence>
<name>A0ABP9WJC9_9MICO</name>
<comment type="similarity">
    <text evidence="2">Belongs to the DivIVA family.</text>
</comment>
<dbReference type="PANTHER" id="PTHR35794">
    <property type="entry name" value="CELL DIVISION PROTEIN DIVIVA"/>
    <property type="match status" value="1"/>
</dbReference>
<keyword evidence="6" id="KW-0175">Coiled coil</keyword>
<feature type="region of interest" description="Disordered" evidence="9">
    <location>
        <begin position="49"/>
        <end position="84"/>
    </location>
</feature>